<evidence type="ECO:0000259" key="3">
    <source>
        <dbReference type="PROSITE" id="PS50883"/>
    </source>
</evidence>
<evidence type="ECO:0000313" key="7">
    <source>
        <dbReference type="Proteomes" id="UP001155901"/>
    </source>
</evidence>
<dbReference type="SMART" id="SM00052">
    <property type="entry name" value="EAL"/>
    <property type="match status" value="1"/>
</dbReference>
<feature type="transmembrane region" description="Helical" evidence="2">
    <location>
        <begin position="164"/>
        <end position="186"/>
    </location>
</feature>
<gene>
    <name evidence="5" type="ORF">KVP70_26810</name>
    <name evidence="6" type="ORF">L1274_002963</name>
</gene>
<feature type="transmembrane region" description="Helical" evidence="2">
    <location>
        <begin position="26"/>
        <end position="49"/>
    </location>
</feature>
<dbReference type="Pfam" id="PF00990">
    <property type="entry name" value="GGDEF"/>
    <property type="match status" value="1"/>
</dbReference>
<reference evidence="5" key="1">
    <citation type="submission" date="2021-07" db="EMBL/GenBank/DDBJ databases">
        <title>Characterization of violacein-producing bacteria and related species.</title>
        <authorList>
            <person name="Wilson H.S."/>
            <person name="De Leon M.E."/>
        </authorList>
    </citation>
    <scope>NUCLEOTIDE SEQUENCE</scope>
    <source>
        <strain evidence="5">HSC-15S17</strain>
    </source>
</reference>
<evidence type="ECO:0000259" key="4">
    <source>
        <dbReference type="PROSITE" id="PS50887"/>
    </source>
</evidence>
<dbReference type="AlphaFoldDB" id="A0AA41HHD3"/>
<dbReference type="InterPro" id="IPR052155">
    <property type="entry name" value="Biofilm_reg_signaling"/>
</dbReference>
<dbReference type="CDD" id="cd01948">
    <property type="entry name" value="EAL"/>
    <property type="match status" value="1"/>
</dbReference>
<name>A0AA41HHD3_9BURK</name>
<dbReference type="PANTHER" id="PTHR44757:SF2">
    <property type="entry name" value="BIOFILM ARCHITECTURE MAINTENANCE PROTEIN MBAA"/>
    <property type="match status" value="1"/>
</dbReference>
<evidence type="ECO:0000256" key="1">
    <source>
        <dbReference type="SAM" id="MobiDB-lite"/>
    </source>
</evidence>
<dbReference type="InterPro" id="IPR001633">
    <property type="entry name" value="EAL_dom"/>
</dbReference>
<dbReference type="PANTHER" id="PTHR44757">
    <property type="entry name" value="DIGUANYLATE CYCLASE DGCP"/>
    <property type="match status" value="1"/>
</dbReference>
<keyword evidence="2" id="KW-0472">Membrane</keyword>
<dbReference type="EMBL" id="JAHTGR010000018">
    <property type="protein sequence ID" value="MBV6324544.1"/>
    <property type="molecule type" value="Genomic_DNA"/>
</dbReference>
<dbReference type="Proteomes" id="UP001155901">
    <property type="component" value="Unassembled WGS sequence"/>
</dbReference>
<dbReference type="PROSITE" id="PS50883">
    <property type="entry name" value="EAL"/>
    <property type="match status" value="1"/>
</dbReference>
<feature type="domain" description="EAL" evidence="3">
    <location>
        <begin position="376"/>
        <end position="630"/>
    </location>
</feature>
<dbReference type="RefSeq" id="WP_217945463.1">
    <property type="nucleotide sequence ID" value="NZ_JAHTGR010000018.1"/>
</dbReference>
<dbReference type="Pfam" id="PF00563">
    <property type="entry name" value="EAL"/>
    <property type="match status" value="1"/>
</dbReference>
<feature type="domain" description="GGDEF" evidence="4">
    <location>
        <begin position="234"/>
        <end position="367"/>
    </location>
</feature>
<proteinExistence type="predicted"/>
<dbReference type="PROSITE" id="PS50887">
    <property type="entry name" value="GGDEF"/>
    <property type="match status" value="1"/>
</dbReference>
<evidence type="ECO:0000313" key="8">
    <source>
        <dbReference type="Proteomes" id="UP001162889"/>
    </source>
</evidence>
<keyword evidence="2" id="KW-0812">Transmembrane</keyword>
<evidence type="ECO:0000313" key="6">
    <source>
        <dbReference type="EMBL" id="MCP2009250.1"/>
    </source>
</evidence>
<keyword evidence="8" id="KW-1185">Reference proteome</keyword>
<dbReference type="InterPro" id="IPR000160">
    <property type="entry name" value="GGDEF_dom"/>
</dbReference>
<dbReference type="CDD" id="cd01949">
    <property type="entry name" value="GGDEF"/>
    <property type="match status" value="1"/>
</dbReference>
<keyword evidence="2" id="KW-1133">Transmembrane helix</keyword>
<evidence type="ECO:0000256" key="2">
    <source>
        <dbReference type="SAM" id="Phobius"/>
    </source>
</evidence>
<reference evidence="6" key="2">
    <citation type="submission" date="2022-03" db="EMBL/GenBank/DDBJ databases">
        <title>Genome Encyclopedia of Bacteria and Archaea VI: Functional Genomics of Type Strains.</title>
        <authorList>
            <person name="Whitman W."/>
        </authorList>
    </citation>
    <scope>NUCLEOTIDE SEQUENCE</scope>
    <source>
        <strain evidence="6">HSC-15S17</strain>
    </source>
</reference>
<dbReference type="NCBIfam" id="TIGR00254">
    <property type="entry name" value="GGDEF"/>
    <property type="match status" value="1"/>
</dbReference>
<organism evidence="5 7">
    <name type="scientific">Duganella violaceipulchra</name>
    <dbReference type="NCBI Taxonomy" id="2849652"/>
    <lineage>
        <taxon>Bacteria</taxon>
        <taxon>Pseudomonadati</taxon>
        <taxon>Pseudomonadota</taxon>
        <taxon>Betaproteobacteria</taxon>
        <taxon>Burkholderiales</taxon>
        <taxon>Oxalobacteraceae</taxon>
        <taxon>Telluria group</taxon>
        <taxon>Duganella</taxon>
    </lineage>
</organism>
<dbReference type="InterPro" id="IPR033417">
    <property type="entry name" value="CHASE8"/>
</dbReference>
<feature type="region of interest" description="Disordered" evidence="1">
    <location>
        <begin position="631"/>
        <end position="652"/>
    </location>
</feature>
<protein>
    <submittedName>
        <fullName evidence="6">Diguanylate cyclase (GGDEF)-like protein</fullName>
    </submittedName>
    <submittedName>
        <fullName evidence="5">EAL domain-containing protein</fullName>
    </submittedName>
</protein>
<dbReference type="FunFam" id="3.20.20.450:FF:000001">
    <property type="entry name" value="Cyclic di-GMP phosphodiesterase yahA"/>
    <property type="match status" value="1"/>
</dbReference>
<dbReference type="Proteomes" id="UP001162889">
    <property type="component" value="Unassembled WGS sequence"/>
</dbReference>
<feature type="compositionally biased region" description="Pro residues" evidence="1">
    <location>
        <begin position="633"/>
        <end position="644"/>
    </location>
</feature>
<dbReference type="EMBL" id="JALJZU010000005">
    <property type="protein sequence ID" value="MCP2009250.1"/>
    <property type="molecule type" value="Genomic_DNA"/>
</dbReference>
<evidence type="ECO:0000313" key="5">
    <source>
        <dbReference type="EMBL" id="MBV6324544.1"/>
    </source>
</evidence>
<sequence>MMRAPPQASDQGAATGALGSTVARSMLLVAGAALGVAALLLVVFQYFVLRDALLDDVQVQARIVGSNSSAALMFQDQRAAAETLAGLALSPVVESAAILDPRSVPLASYRRAGGAPPTVDQALRDGRQVFSAGALEVLEPVAANGAVIGSVVLRATLAPLYRRLAAFAAYTLAVALASMALAWLLVARMRATVRAAERRLNYLALVDPVTALPNRNAFNENLDACLGRADRQASAVGLLLLDLDNFKVVNDTLGHTCGDLLLQLVARRLLATLGAQDIICRIGGDEFVVIVEATDAARVTAGVADKILGALAAPFPVEGQQLYVSASIGVATYPAHGDNAETLMRGADMAMYHAKHLGKNTSQVFHQEMTLRAHKRLTMEARLRRALDNDELMLHYQPQIDTRSGRMIGFEVLARWTCPELGPVSPAEFIPVAEDSGVIVPLGRWVLQTACRQAAQWLREGLLEGIAHVAVNLSAHQTRDQDLMDEIEALLAETGLPAHLLELELTESAMMENVEANLALMQRIQAAGIHLSIDDFGTGYSSMAYLKRFPIDQLKIDRSFVSDVPGDGAAIAIAIIALAHSLGLSVVAEGVENAQQVEFLRQANCDVMQGYYFSRPVPASELELMLRRAQSAPPLPTGPAPSAPAQPLGSVR</sequence>
<dbReference type="Pfam" id="PF17152">
    <property type="entry name" value="CHASE8"/>
    <property type="match status" value="1"/>
</dbReference>
<dbReference type="SMART" id="SM00267">
    <property type="entry name" value="GGDEF"/>
    <property type="match status" value="1"/>
</dbReference>
<comment type="caution">
    <text evidence="5">The sequence shown here is derived from an EMBL/GenBank/DDBJ whole genome shotgun (WGS) entry which is preliminary data.</text>
</comment>
<accession>A0AA41HHD3</accession>